<dbReference type="Proteomes" id="UP001221328">
    <property type="component" value="Unassembled WGS sequence"/>
</dbReference>
<reference evidence="1 2" key="1">
    <citation type="journal article" date="2015" name="Int. J. Syst. Evol. Microbiol.">
        <title>Streptomyces gilvifuscus sp. nov., an actinomycete that produces antibacterial compounds isolated from soil.</title>
        <authorList>
            <person name="Nguyen T.M."/>
            <person name="Kim J."/>
        </authorList>
    </citation>
    <scope>NUCLEOTIDE SEQUENCE [LARGE SCALE GENOMIC DNA]</scope>
    <source>
        <strain evidence="1 2">T113</strain>
    </source>
</reference>
<evidence type="ECO:0000313" key="1">
    <source>
        <dbReference type="EMBL" id="MDC2961476.1"/>
    </source>
</evidence>
<evidence type="ECO:0000313" key="2">
    <source>
        <dbReference type="Proteomes" id="UP001221328"/>
    </source>
</evidence>
<comment type="caution">
    <text evidence="1">The sequence shown here is derived from an EMBL/GenBank/DDBJ whole genome shotgun (WGS) entry which is preliminary data.</text>
</comment>
<keyword evidence="2" id="KW-1185">Reference proteome</keyword>
<gene>
    <name evidence="1" type="ORF">PO587_44370</name>
</gene>
<dbReference type="EMBL" id="JAQOSK010000038">
    <property type="protein sequence ID" value="MDC2961476.1"/>
    <property type="molecule type" value="Genomic_DNA"/>
</dbReference>
<proteinExistence type="predicted"/>
<accession>A0ABT5G9E1</accession>
<name>A0ABT5G9E1_9ACTN</name>
<organism evidence="1 2">
    <name type="scientific">Streptomyces gilvifuscus</name>
    <dbReference type="NCBI Taxonomy" id="1550617"/>
    <lineage>
        <taxon>Bacteria</taxon>
        <taxon>Bacillati</taxon>
        <taxon>Actinomycetota</taxon>
        <taxon>Actinomycetes</taxon>
        <taxon>Kitasatosporales</taxon>
        <taxon>Streptomycetaceae</taxon>
        <taxon>Streptomyces</taxon>
    </lineage>
</organism>
<sequence>MSHRNARLTVHGGRLLVERVRSGRPVAHVAGEMGISRVDQVLWRSDRAPGRARRAWTAFLPDGGAARPEADRSIG</sequence>
<protein>
    <submittedName>
        <fullName evidence="1">Leucine zipper domain-containing protein</fullName>
    </submittedName>
</protein>